<comment type="caution">
    <text evidence="1">The sequence shown here is derived from an EMBL/GenBank/DDBJ whole genome shotgun (WGS) entry which is preliminary data.</text>
</comment>
<protein>
    <submittedName>
        <fullName evidence="1">Uncharacterized protein</fullName>
    </submittedName>
</protein>
<proteinExistence type="predicted"/>
<name>A0AB33Z2D1_9GAMM</name>
<dbReference type="AlphaFoldDB" id="A0AB33Z2D1"/>
<evidence type="ECO:0000313" key="2">
    <source>
        <dbReference type="Proteomes" id="UP000015462"/>
    </source>
</evidence>
<sequence length="77" mass="8503">MLEIIIVSSRLLCERVQYLDMFFCICKRSEVAEVLPGLCLVVVSLNGLSLQNQAVVTISSLRLTDGLGIVIFYLALV</sequence>
<accession>A0AB33Z2D1</accession>
<reference evidence="1 2" key="1">
    <citation type="journal article" date="2013" name="Genome Announc.">
        <title>Genome Sequence of the Pyrene- and Fluoranthene-Degrading Bacterium Cycloclasticus sp. Strain PY97M.</title>
        <authorList>
            <person name="Cui Z."/>
            <person name="Xu G."/>
            <person name="Li Q."/>
            <person name="Gao W."/>
            <person name="Zheng L."/>
        </authorList>
    </citation>
    <scope>NUCLEOTIDE SEQUENCE [LARGE SCALE GENOMIC DNA]</scope>
    <source>
        <strain evidence="1 2">PY97M</strain>
    </source>
</reference>
<dbReference type="RefSeq" id="WP_016390206.1">
    <property type="nucleotide sequence ID" value="NZ_JBLHXE010000013.1"/>
</dbReference>
<evidence type="ECO:0000313" key="1">
    <source>
        <dbReference type="EMBL" id="EPD13423.1"/>
    </source>
</evidence>
<organism evidence="1 2">
    <name type="scientific">Cycloclasticus pugetii</name>
    <dbReference type="NCBI Taxonomy" id="34068"/>
    <lineage>
        <taxon>Bacteria</taxon>
        <taxon>Pseudomonadati</taxon>
        <taxon>Pseudomonadota</taxon>
        <taxon>Gammaproteobacteria</taxon>
        <taxon>Thiotrichales</taxon>
        <taxon>Piscirickettsiaceae</taxon>
        <taxon>Cycloclasticus</taxon>
    </lineage>
</organism>
<dbReference type="EMBL" id="ASHL01000003">
    <property type="protein sequence ID" value="EPD13423.1"/>
    <property type="molecule type" value="Genomic_DNA"/>
</dbReference>
<keyword evidence="2" id="KW-1185">Reference proteome</keyword>
<dbReference type="Proteomes" id="UP000015462">
    <property type="component" value="Unassembled WGS sequence"/>
</dbReference>
<gene>
    <name evidence="1" type="ORF">L196_05206</name>
</gene>